<gene>
    <name evidence="2" type="ORF">BKP37_18780</name>
</gene>
<dbReference type="EMBL" id="MLQR01000050">
    <property type="protein sequence ID" value="OIJ10577.1"/>
    <property type="molecule type" value="Genomic_DNA"/>
</dbReference>
<comment type="caution">
    <text evidence="2">The sequence shown here is derived from an EMBL/GenBank/DDBJ whole genome shotgun (WGS) entry which is preliminary data.</text>
</comment>
<evidence type="ECO:0000313" key="3">
    <source>
        <dbReference type="Proteomes" id="UP000179524"/>
    </source>
</evidence>
<sequence length="329" mass="37149">MKRYFNNQGYTLVIVLLTIVLISLFSLMLIPKALSTSLQINKSEGMAQAKDLSEMGIHYAHALIENKIILAINDAKGDPNFNKTNHDKLFCEKFTNRLNQLSFPYSINVNPNYLYKIQYADQININSKDNTNCIGFKDLTLPIESVGMVNGKFEKRIEGQFVIGNKGVYPIPSESDGGSGELQPVDPNTLPLIEVLNTVILSGRDVEEMYSSPRFSHPVSIRGNGQLSIGGNAWFNGNPSFDFRGNNGILIVSGNAYFRDKIEIHGNQTNYVCIRGDAFLLRSGTQNTWDQYTDIKNLVSYCPPFIWEQIEFFYDINEWGINENLNVIY</sequence>
<keyword evidence="1" id="KW-0472">Membrane</keyword>
<dbReference type="OrthoDB" id="2966236at2"/>
<proteinExistence type="predicted"/>
<dbReference type="AlphaFoldDB" id="A0A1S2LFV1"/>
<evidence type="ECO:0008006" key="4">
    <source>
        <dbReference type="Google" id="ProtNLM"/>
    </source>
</evidence>
<evidence type="ECO:0000313" key="2">
    <source>
        <dbReference type="EMBL" id="OIJ10577.1"/>
    </source>
</evidence>
<dbReference type="RefSeq" id="WP_071311150.1">
    <property type="nucleotide sequence ID" value="NZ_MLQR01000050.1"/>
</dbReference>
<dbReference type="Proteomes" id="UP000179524">
    <property type="component" value="Unassembled WGS sequence"/>
</dbReference>
<feature type="transmembrane region" description="Helical" evidence="1">
    <location>
        <begin position="12"/>
        <end position="30"/>
    </location>
</feature>
<name>A0A1S2LFV1_9BACI</name>
<keyword evidence="1" id="KW-1133">Transmembrane helix</keyword>
<accession>A0A1S2LFV1</accession>
<protein>
    <recommendedName>
        <fullName evidence="4">Type 4 fimbrial biogenesis protein PilX N-terminal domain-containing protein</fullName>
    </recommendedName>
</protein>
<keyword evidence="1" id="KW-0812">Transmembrane</keyword>
<keyword evidence="3" id="KW-1185">Reference proteome</keyword>
<organism evidence="2 3">
    <name type="scientific">Anaerobacillus alkalilacustris</name>
    <dbReference type="NCBI Taxonomy" id="393763"/>
    <lineage>
        <taxon>Bacteria</taxon>
        <taxon>Bacillati</taxon>
        <taxon>Bacillota</taxon>
        <taxon>Bacilli</taxon>
        <taxon>Bacillales</taxon>
        <taxon>Bacillaceae</taxon>
        <taxon>Anaerobacillus</taxon>
    </lineage>
</organism>
<evidence type="ECO:0000256" key="1">
    <source>
        <dbReference type="SAM" id="Phobius"/>
    </source>
</evidence>
<reference evidence="2 3" key="1">
    <citation type="submission" date="2016-10" db="EMBL/GenBank/DDBJ databases">
        <title>Draft genome sequences of four alkaliphilic bacteria belonging to the Anaerobacillus genus.</title>
        <authorList>
            <person name="Bassil N.M."/>
            <person name="Lloyd J.R."/>
        </authorList>
    </citation>
    <scope>NUCLEOTIDE SEQUENCE [LARGE SCALE GENOMIC DNA]</scope>
    <source>
        <strain evidence="2 3">DSM 18345</strain>
    </source>
</reference>